<dbReference type="AlphaFoldDB" id="A0A927MNL8"/>
<name>A0A927MNL8_9ACTN</name>
<dbReference type="Proteomes" id="UP000638648">
    <property type="component" value="Unassembled WGS sequence"/>
</dbReference>
<sequence length="255" mass="27244">MPPDRRDERNRRGLGVGRLLRLIGAGHGRRRHGRPTVDAAGGPPWAGSQVGSGDGANFAHYPSTVEQVLAIDPEVQLRGLSQAAAARAPVPVEVHAGTAELLPAADASMHAVVFAMVRCSVPDQQAALAEAVRPSRHKAASPPAARRILRGSRSTLFASMDPIDRLLRTARILSEAAPRSQVRLGSLISARGSFRRPAPPPQGRARRPRGWFAPNVQRRMPHAPPARRGHPPRWNFAESAGSGGGRTAPTSLPSW</sequence>
<dbReference type="GO" id="GO:0008757">
    <property type="term" value="F:S-adenosylmethionine-dependent methyltransferase activity"/>
    <property type="evidence" value="ECO:0007669"/>
    <property type="project" value="InterPro"/>
</dbReference>
<feature type="domain" description="Methyltransferase type 11" evidence="2">
    <location>
        <begin position="49"/>
        <end position="133"/>
    </location>
</feature>
<dbReference type="PANTHER" id="PTHR45036">
    <property type="entry name" value="METHYLTRANSFERASE LIKE 7B"/>
    <property type="match status" value="1"/>
</dbReference>
<keyword evidence="4" id="KW-1185">Reference proteome</keyword>
<comment type="caution">
    <text evidence="3">The sequence shown here is derived from an EMBL/GenBank/DDBJ whole genome shotgun (WGS) entry which is preliminary data.</text>
</comment>
<feature type="compositionally biased region" description="Basic residues" evidence="1">
    <location>
        <begin position="219"/>
        <end position="231"/>
    </location>
</feature>
<evidence type="ECO:0000256" key="1">
    <source>
        <dbReference type="SAM" id="MobiDB-lite"/>
    </source>
</evidence>
<dbReference type="InterPro" id="IPR013216">
    <property type="entry name" value="Methyltransf_11"/>
</dbReference>
<proteinExistence type="predicted"/>
<protein>
    <recommendedName>
        <fullName evidence="2">Methyltransferase type 11 domain-containing protein</fullName>
    </recommendedName>
</protein>
<reference evidence="3" key="1">
    <citation type="submission" date="2020-10" db="EMBL/GenBank/DDBJ databases">
        <title>Sequencing the genomes of 1000 actinobacteria strains.</title>
        <authorList>
            <person name="Klenk H.-P."/>
        </authorList>
    </citation>
    <scope>NUCLEOTIDE SEQUENCE</scope>
    <source>
        <strain evidence="3">DSM 45354</strain>
    </source>
</reference>
<evidence type="ECO:0000313" key="3">
    <source>
        <dbReference type="EMBL" id="MBE1604010.1"/>
    </source>
</evidence>
<evidence type="ECO:0000259" key="2">
    <source>
        <dbReference type="Pfam" id="PF08241"/>
    </source>
</evidence>
<gene>
    <name evidence="3" type="ORF">HEB94_000858</name>
</gene>
<dbReference type="EMBL" id="JADBEM010000001">
    <property type="protein sequence ID" value="MBE1604010.1"/>
    <property type="molecule type" value="Genomic_DNA"/>
</dbReference>
<dbReference type="Gene3D" id="3.40.50.150">
    <property type="entry name" value="Vaccinia Virus protein VP39"/>
    <property type="match status" value="1"/>
</dbReference>
<dbReference type="InterPro" id="IPR052356">
    <property type="entry name" value="Thiol_S-MT"/>
</dbReference>
<organism evidence="3 4">
    <name type="scientific">Actinopolymorpha pittospori</name>
    <dbReference type="NCBI Taxonomy" id="648752"/>
    <lineage>
        <taxon>Bacteria</taxon>
        <taxon>Bacillati</taxon>
        <taxon>Actinomycetota</taxon>
        <taxon>Actinomycetes</taxon>
        <taxon>Propionibacteriales</taxon>
        <taxon>Actinopolymorphaceae</taxon>
        <taxon>Actinopolymorpha</taxon>
    </lineage>
</organism>
<dbReference type="Pfam" id="PF08241">
    <property type="entry name" value="Methyltransf_11"/>
    <property type="match status" value="1"/>
</dbReference>
<dbReference type="RefSeq" id="WP_202896103.1">
    <property type="nucleotide sequence ID" value="NZ_BAABJL010000251.1"/>
</dbReference>
<feature type="region of interest" description="Disordered" evidence="1">
    <location>
        <begin position="191"/>
        <end position="255"/>
    </location>
</feature>
<dbReference type="CDD" id="cd02440">
    <property type="entry name" value="AdoMet_MTases"/>
    <property type="match status" value="1"/>
</dbReference>
<dbReference type="InterPro" id="IPR029063">
    <property type="entry name" value="SAM-dependent_MTases_sf"/>
</dbReference>
<evidence type="ECO:0000313" key="4">
    <source>
        <dbReference type="Proteomes" id="UP000638648"/>
    </source>
</evidence>
<accession>A0A927MNL8</accession>
<dbReference type="PANTHER" id="PTHR45036:SF1">
    <property type="entry name" value="METHYLTRANSFERASE LIKE 7A"/>
    <property type="match status" value="1"/>
</dbReference>
<dbReference type="SUPFAM" id="SSF53335">
    <property type="entry name" value="S-adenosyl-L-methionine-dependent methyltransferases"/>
    <property type="match status" value="1"/>
</dbReference>